<accession>A0A191ZH46</accession>
<keyword evidence="8" id="KW-0732">Signal</keyword>
<dbReference type="InterPro" id="IPR002037">
    <property type="entry name" value="Glyco_hydro_8"/>
</dbReference>
<dbReference type="GO" id="GO:0030245">
    <property type="term" value="P:cellulose catabolic process"/>
    <property type="evidence" value="ECO:0007669"/>
    <property type="project" value="UniProtKB-KW"/>
</dbReference>
<protein>
    <recommendedName>
        <fullName evidence="3">cellulase</fullName>
        <ecNumber evidence="3">3.2.1.4</ecNumber>
    </recommendedName>
</protein>
<reference evidence="9 10" key="1">
    <citation type="submission" date="2016-06" db="EMBL/GenBank/DDBJ databases">
        <title>Insight into the functional genes involving in sulfur oxidation in Pearl River water.</title>
        <authorList>
            <person name="Luo J."/>
            <person name="Tan X."/>
            <person name="Lin W."/>
        </authorList>
    </citation>
    <scope>NUCLEOTIDE SEQUENCE [LARGE SCALE GENOMIC DNA]</scope>
    <source>
        <strain evidence="9 10">LS2</strain>
    </source>
</reference>
<dbReference type="Pfam" id="PF01270">
    <property type="entry name" value="Glyco_hydro_8"/>
    <property type="match status" value="1"/>
</dbReference>
<dbReference type="NCBIfam" id="NF008305">
    <property type="entry name" value="PRK11097.1"/>
    <property type="match status" value="1"/>
</dbReference>
<dbReference type="EMBL" id="CP016027">
    <property type="protein sequence ID" value="ANJ67211.1"/>
    <property type="molecule type" value="Genomic_DNA"/>
</dbReference>
<evidence type="ECO:0000256" key="5">
    <source>
        <dbReference type="ARBA" id="ARBA00023001"/>
    </source>
</evidence>
<dbReference type="RefSeq" id="WP_066099647.1">
    <property type="nucleotide sequence ID" value="NZ_CP016027.1"/>
</dbReference>
<dbReference type="Proteomes" id="UP000078596">
    <property type="component" value="Chromosome"/>
</dbReference>
<dbReference type="GO" id="GO:0008810">
    <property type="term" value="F:cellulase activity"/>
    <property type="evidence" value="ECO:0007669"/>
    <property type="project" value="UniProtKB-EC"/>
</dbReference>
<organism evidence="9 10">
    <name type="scientific">Halothiobacillus diazotrophicus</name>
    <dbReference type="NCBI Taxonomy" id="1860122"/>
    <lineage>
        <taxon>Bacteria</taxon>
        <taxon>Pseudomonadati</taxon>
        <taxon>Pseudomonadota</taxon>
        <taxon>Gammaproteobacteria</taxon>
        <taxon>Chromatiales</taxon>
        <taxon>Halothiobacillaceae</taxon>
        <taxon>Halothiobacillus</taxon>
    </lineage>
</organism>
<evidence type="ECO:0000256" key="8">
    <source>
        <dbReference type="SAM" id="SignalP"/>
    </source>
</evidence>
<evidence type="ECO:0000313" key="9">
    <source>
        <dbReference type="EMBL" id="ANJ67211.1"/>
    </source>
</evidence>
<dbReference type="OrthoDB" id="9766708at2"/>
<keyword evidence="7" id="KW-0624">Polysaccharide degradation</keyword>
<evidence type="ECO:0000256" key="6">
    <source>
        <dbReference type="ARBA" id="ARBA00023295"/>
    </source>
</evidence>
<sequence length="384" mass="42066">MRHHPFRILLLISALSAMLTGCGKSAQQTWTDRFTHLWQAYQVTFISPEGRIVDASQPDQRSTSEGQAYALFFALVANDPTRFAQILNWTRLNLGAGDMNTHLPVWLWGHRADGSWGVIDGNTASDADLWLAYILLQAGRLWHQSAYTETGRRMVSLIAQREVVDVAGTGPVLLPGTRGFGPDDQGCVTVNPSYTPLPVATYMAHEFGPPWQSIAKRLPQLIRATTERGFAADWAQACPDKPLTVPAPGHPPTGSYDAIRVYLWAGLAAPGTPGQKPLIDSVWGMASYLAGHEAPPERVNLSTGDAENTGPIGFSAALLPYLEAQHMKQRFRQQAERVTAGQQPSGLMGTPPTYYDQNLALFALGHLAGLYTFDEHGTLEVHWQ</sequence>
<feature type="chain" id="PRO_5008250400" description="cellulase" evidence="8">
    <location>
        <begin position="27"/>
        <end position="384"/>
    </location>
</feature>
<dbReference type="InterPro" id="IPR008928">
    <property type="entry name" value="6-hairpin_glycosidase_sf"/>
</dbReference>
<name>A0A191ZH46_9GAMM</name>
<dbReference type="STRING" id="1860122.A9404_07280"/>
<dbReference type="KEGG" id="haz:A9404_07280"/>
<proteinExistence type="inferred from homology"/>
<comment type="catalytic activity">
    <reaction evidence="1">
        <text>Endohydrolysis of (1-&gt;4)-beta-D-glucosidic linkages in cellulose, lichenin and cereal beta-D-glucans.</text>
        <dbReference type="EC" id="3.2.1.4"/>
    </reaction>
</comment>
<dbReference type="SUPFAM" id="SSF48208">
    <property type="entry name" value="Six-hairpin glycosidases"/>
    <property type="match status" value="1"/>
</dbReference>
<dbReference type="EC" id="3.2.1.4" evidence="3"/>
<feature type="signal peptide" evidence="8">
    <location>
        <begin position="1"/>
        <end position="26"/>
    </location>
</feature>
<evidence type="ECO:0000256" key="4">
    <source>
        <dbReference type="ARBA" id="ARBA00022801"/>
    </source>
</evidence>
<evidence type="ECO:0000256" key="2">
    <source>
        <dbReference type="ARBA" id="ARBA00009209"/>
    </source>
</evidence>
<keyword evidence="4" id="KW-0378">Hydrolase</keyword>
<keyword evidence="10" id="KW-1185">Reference proteome</keyword>
<dbReference type="AlphaFoldDB" id="A0A191ZH46"/>
<keyword evidence="7" id="KW-0119">Carbohydrate metabolism</keyword>
<dbReference type="Gene3D" id="1.50.10.10">
    <property type="match status" value="1"/>
</dbReference>
<keyword evidence="5" id="KW-0136">Cellulose degradation</keyword>
<gene>
    <name evidence="9" type="ORF">A9404_07280</name>
</gene>
<evidence type="ECO:0000313" key="10">
    <source>
        <dbReference type="Proteomes" id="UP000078596"/>
    </source>
</evidence>
<dbReference type="PRINTS" id="PR00735">
    <property type="entry name" value="GLHYDRLASE8"/>
</dbReference>
<evidence type="ECO:0000256" key="3">
    <source>
        <dbReference type="ARBA" id="ARBA00012601"/>
    </source>
</evidence>
<keyword evidence="6" id="KW-0326">Glycosidase</keyword>
<evidence type="ECO:0000256" key="1">
    <source>
        <dbReference type="ARBA" id="ARBA00000966"/>
    </source>
</evidence>
<evidence type="ECO:0000256" key="7">
    <source>
        <dbReference type="ARBA" id="ARBA00023326"/>
    </source>
</evidence>
<dbReference type="PROSITE" id="PS51257">
    <property type="entry name" value="PROKAR_LIPOPROTEIN"/>
    <property type="match status" value="1"/>
</dbReference>
<dbReference type="InterPro" id="IPR012341">
    <property type="entry name" value="6hp_glycosidase-like_sf"/>
</dbReference>
<comment type="similarity">
    <text evidence="2">Belongs to the glycosyl hydrolase 8 (cellulase D) family.</text>
</comment>